<evidence type="ECO:0000313" key="1">
    <source>
        <dbReference type="EMBL" id="PQL21020.1"/>
    </source>
</evidence>
<evidence type="ECO:0000313" key="2">
    <source>
        <dbReference type="Proteomes" id="UP000237916"/>
    </source>
</evidence>
<dbReference type="Proteomes" id="UP000237916">
    <property type="component" value="Unassembled WGS sequence"/>
</dbReference>
<dbReference type="RefSeq" id="WP_105090461.1">
    <property type="nucleotide sequence ID" value="NZ_PPDB01000001.1"/>
</dbReference>
<evidence type="ECO:0008006" key="3">
    <source>
        <dbReference type="Google" id="ProtNLM"/>
    </source>
</evidence>
<comment type="caution">
    <text evidence="1">The sequence shown here is derived from an EMBL/GenBank/DDBJ whole genome shotgun (WGS) entry which is preliminary data.</text>
</comment>
<reference evidence="1 2" key="1">
    <citation type="submission" date="2018-01" db="EMBL/GenBank/DDBJ databases">
        <title>Draft genome sequences of clinical isolates and type strains of oral Veillonella including Veillonella infantum sp., nov.</title>
        <authorList>
            <person name="Mashima I."/>
            <person name="Liao Y.-C."/>
            <person name="Sabharwal A."/>
            <person name="Haase E.M."/>
            <person name="Nakazawa F."/>
            <person name="Scannapieco F.A."/>
        </authorList>
    </citation>
    <scope>NUCLEOTIDE SEQUENCE [LARGE SCALE GENOMIC DNA]</scope>
    <source>
        <strain evidence="1 2">JCM 15641</strain>
    </source>
</reference>
<gene>
    <name evidence="1" type="ORF">VEHSUH05_00950</name>
</gene>
<protein>
    <recommendedName>
        <fullName evidence="3">DNA-binding protein</fullName>
    </recommendedName>
</protein>
<sequence>MDNISPKYVPISKLAKIWGRSKMYIYRRIDIIRNEGKFDEICMQLGPQQTLVHVDKFEMWMRSQHMKWLKA</sequence>
<organism evidence="1 2">
    <name type="scientific">Veillonella denticariosi JCM 15641</name>
    <dbReference type="NCBI Taxonomy" id="1298594"/>
    <lineage>
        <taxon>Bacteria</taxon>
        <taxon>Bacillati</taxon>
        <taxon>Bacillota</taxon>
        <taxon>Negativicutes</taxon>
        <taxon>Veillonellales</taxon>
        <taxon>Veillonellaceae</taxon>
        <taxon>Veillonella</taxon>
    </lineage>
</organism>
<name>A0A2S7ZCS0_9FIRM</name>
<dbReference type="EMBL" id="PPDB01000001">
    <property type="protein sequence ID" value="PQL21020.1"/>
    <property type="molecule type" value="Genomic_DNA"/>
</dbReference>
<keyword evidence="2" id="KW-1185">Reference proteome</keyword>
<accession>A0A2S7ZCS0</accession>
<dbReference type="AlphaFoldDB" id="A0A2S7ZCS0"/>
<proteinExistence type="predicted"/>